<dbReference type="Gene3D" id="3.40.50.300">
    <property type="entry name" value="P-loop containing nucleotide triphosphate hydrolases"/>
    <property type="match status" value="1"/>
</dbReference>
<evidence type="ECO:0000256" key="1">
    <source>
        <dbReference type="ARBA" id="ARBA00005771"/>
    </source>
</evidence>
<gene>
    <name evidence="6" type="ORF">TRITD_1Bv1G004100</name>
</gene>
<sequence length="373" mass="41194">MEREKLQVTRQQEQASTAPTKTRQVMAAAALEKGTACAVGPVPFKDVGGDGEEDQKLISPPEEYTNIISALPSTTWLDQRVLRQYQGSWLHHQMVPGVISVQRRFTARPDDVLLVSPPKCGTTWLKALSFATMARAAYPPSGTDHPLLRLNPHDCVPFVEVLFSAGQEARLEALPSPRLLHTHMHHSLLPPSLARCKIVYVCREPKDMVVSIWHFAKSIMPAGGIAFSFSDLYESACQGKHLHGPIWDHVLGYWSASKASPERVLFLRYEEMLLNPVSTVRNLARFLGMPFTAAEEAAGTPIHIAELCSIDTMRGLETNNTGAAGVLAKFPHGSFFRKGVVGDWVNHMTPEMARRINAIVEDKLRGSGLSFTP</sequence>
<feature type="compositionally biased region" description="Polar residues" evidence="4">
    <location>
        <begin position="8"/>
        <end position="21"/>
    </location>
</feature>
<reference evidence="6 7" key="1">
    <citation type="submission" date="2017-09" db="EMBL/GenBank/DDBJ databases">
        <authorList>
            <consortium name="International Durum Wheat Genome Sequencing Consortium (IDWGSC)"/>
            <person name="Milanesi L."/>
        </authorList>
    </citation>
    <scope>NUCLEOTIDE SEQUENCE [LARGE SCALE GENOMIC DNA]</scope>
    <source>
        <strain evidence="7">cv. Svevo</strain>
    </source>
</reference>
<dbReference type="GO" id="GO:0008146">
    <property type="term" value="F:sulfotransferase activity"/>
    <property type="evidence" value="ECO:0007669"/>
    <property type="project" value="InterPro"/>
</dbReference>
<evidence type="ECO:0000256" key="2">
    <source>
        <dbReference type="ARBA" id="ARBA00022679"/>
    </source>
</evidence>
<dbReference type="EC" id="2.8.2.-" evidence="3"/>
<dbReference type="AlphaFoldDB" id="A0A9R0QIP9"/>
<feature type="domain" description="Sulfotransferase" evidence="5">
    <location>
        <begin position="109"/>
        <end position="368"/>
    </location>
</feature>
<dbReference type="EMBL" id="LT934112">
    <property type="protein sequence ID" value="VAH12302.1"/>
    <property type="molecule type" value="Genomic_DNA"/>
</dbReference>
<accession>A0A9R0QIP9</accession>
<evidence type="ECO:0000256" key="4">
    <source>
        <dbReference type="SAM" id="MobiDB-lite"/>
    </source>
</evidence>
<dbReference type="SUPFAM" id="SSF52540">
    <property type="entry name" value="P-loop containing nucleoside triphosphate hydrolases"/>
    <property type="match status" value="1"/>
</dbReference>
<dbReference type="Gramene" id="TRITD1Bv1G004100.1">
    <property type="protein sequence ID" value="TRITD1Bv1G004100.1"/>
    <property type="gene ID" value="TRITD1Bv1G004100"/>
</dbReference>
<evidence type="ECO:0000259" key="5">
    <source>
        <dbReference type="Pfam" id="PF00685"/>
    </source>
</evidence>
<dbReference type="InterPro" id="IPR000863">
    <property type="entry name" value="Sulfotransferase_dom"/>
</dbReference>
<protein>
    <recommendedName>
        <fullName evidence="3">Sulfotransferase</fullName>
        <ecNumber evidence="3">2.8.2.-</ecNumber>
    </recommendedName>
</protein>
<evidence type="ECO:0000313" key="6">
    <source>
        <dbReference type="EMBL" id="VAH12302.1"/>
    </source>
</evidence>
<organism evidence="6 7">
    <name type="scientific">Triticum turgidum subsp. durum</name>
    <name type="common">Durum wheat</name>
    <name type="synonym">Triticum durum</name>
    <dbReference type="NCBI Taxonomy" id="4567"/>
    <lineage>
        <taxon>Eukaryota</taxon>
        <taxon>Viridiplantae</taxon>
        <taxon>Streptophyta</taxon>
        <taxon>Embryophyta</taxon>
        <taxon>Tracheophyta</taxon>
        <taxon>Spermatophyta</taxon>
        <taxon>Magnoliopsida</taxon>
        <taxon>Liliopsida</taxon>
        <taxon>Poales</taxon>
        <taxon>Poaceae</taxon>
        <taxon>BOP clade</taxon>
        <taxon>Pooideae</taxon>
        <taxon>Triticodae</taxon>
        <taxon>Triticeae</taxon>
        <taxon>Triticinae</taxon>
        <taxon>Triticum</taxon>
    </lineage>
</organism>
<evidence type="ECO:0000313" key="7">
    <source>
        <dbReference type="Proteomes" id="UP000324705"/>
    </source>
</evidence>
<keyword evidence="7" id="KW-1185">Reference proteome</keyword>
<comment type="similarity">
    <text evidence="1 3">Belongs to the sulfotransferase 1 family.</text>
</comment>
<dbReference type="Proteomes" id="UP000324705">
    <property type="component" value="Chromosome 1B"/>
</dbReference>
<name>A0A9R0QIP9_TRITD</name>
<proteinExistence type="inferred from homology"/>
<dbReference type="InterPro" id="IPR027417">
    <property type="entry name" value="P-loop_NTPase"/>
</dbReference>
<keyword evidence="2 3" id="KW-0808">Transferase</keyword>
<dbReference type="PANTHER" id="PTHR11783">
    <property type="entry name" value="SULFOTRANSFERASE SULT"/>
    <property type="match status" value="1"/>
</dbReference>
<feature type="region of interest" description="Disordered" evidence="4">
    <location>
        <begin position="1"/>
        <end position="21"/>
    </location>
</feature>
<evidence type="ECO:0000256" key="3">
    <source>
        <dbReference type="RuleBase" id="RU361155"/>
    </source>
</evidence>
<dbReference type="OMA" id="GFEWSEF"/>
<dbReference type="Pfam" id="PF00685">
    <property type="entry name" value="Sulfotransfer_1"/>
    <property type="match status" value="1"/>
</dbReference>